<evidence type="ECO:0000256" key="5">
    <source>
        <dbReference type="ARBA" id="ARBA00022723"/>
    </source>
</evidence>
<dbReference type="Pfam" id="PF02696">
    <property type="entry name" value="SelO"/>
    <property type="match status" value="1"/>
</dbReference>
<evidence type="ECO:0000256" key="3">
    <source>
        <dbReference type="ARBA" id="ARBA00022679"/>
    </source>
</evidence>
<accession>A0A1E3PLJ3</accession>
<keyword evidence="6" id="KW-0547">Nucleotide-binding</keyword>
<gene>
    <name evidence="10" type="ORF">NADFUDRAFT_56747</name>
</gene>
<comment type="cofactor">
    <cofactor evidence="1">
        <name>Mg(2+)</name>
        <dbReference type="ChEBI" id="CHEBI:18420"/>
    </cofactor>
</comment>
<evidence type="ECO:0000256" key="4">
    <source>
        <dbReference type="ARBA" id="ARBA00022695"/>
    </source>
</evidence>
<comment type="similarity">
    <text evidence="2">Belongs to the SELO family.</text>
</comment>
<evidence type="ECO:0000313" key="10">
    <source>
        <dbReference type="EMBL" id="ODQ66198.1"/>
    </source>
</evidence>
<dbReference type="AlphaFoldDB" id="A0A1E3PLJ3"/>
<evidence type="ECO:0000256" key="2">
    <source>
        <dbReference type="ARBA" id="ARBA00009747"/>
    </source>
</evidence>
<dbReference type="PANTHER" id="PTHR32057">
    <property type="entry name" value="PROTEIN ADENYLYLTRANSFERASE SELO, MITOCHONDRIAL"/>
    <property type="match status" value="1"/>
</dbReference>
<dbReference type="OrthoDB" id="10254721at2759"/>
<keyword evidence="3" id="KW-0808">Transferase</keyword>
<dbReference type="HAMAP" id="MF_00692">
    <property type="entry name" value="SelO"/>
    <property type="match status" value="1"/>
</dbReference>
<evidence type="ECO:0000256" key="6">
    <source>
        <dbReference type="ARBA" id="ARBA00022741"/>
    </source>
</evidence>
<name>A0A1E3PLJ3_9ASCO</name>
<dbReference type="GO" id="GO:0005739">
    <property type="term" value="C:mitochondrion"/>
    <property type="evidence" value="ECO:0007669"/>
    <property type="project" value="TreeGrafter"/>
</dbReference>
<evidence type="ECO:0000313" key="11">
    <source>
        <dbReference type="Proteomes" id="UP000095009"/>
    </source>
</evidence>
<dbReference type="GO" id="GO:0005524">
    <property type="term" value="F:ATP binding"/>
    <property type="evidence" value="ECO:0007669"/>
    <property type="project" value="UniProtKB-KW"/>
</dbReference>
<keyword evidence="4" id="KW-0548">Nucleotidyltransferase</keyword>
<dbReference type="Proteomes" id="UP000095009">
    <property type="component" value="Unassembled WGS sequence"/>
</dbReference>
<dbReference type="EMBL" id="KV454408">
    <property type="protein sequence ID" value="ODQ66198.1"/>
    <property type="molecule type" value="Genomic_DNA"/>
</dbReference>
<organism evidence="10 11">
    <name type="scientific">Nadsonia fulvescens var. elongata DSM 6958</name>
    <dbReference type="NCBI Taxonomy" id="857566"/>
    <lineage>
        <taxon>Eukaryota</taxon>
        <taxon>Fungi</taxon>
        <taxon>Dikarya</taxon>
        <taxon>Ascomycota</taxon>
        <taxon>Saccharomycotina</taxon>
        <taxon>Dipodascomycetes</taxon>
        <taxon>Dipodascales</taxon>
        <taxon>Dipodascales incertae sedis</taxon>
        <taxon>Nadsonia</taxon>
    </lineage>
</organism>
<evidence type="ECO:0000256" key="9">
    <source>
        <dbReference type="ARBA" id="ARBA00031547"/>
    </source>
</evidence>
<keyword evidence="5" id="KW-0479">Metal-binding</keyword>
<dbReference type="STRING" id="857566.A0A1E3PLJ3"/>
<evidence type="ECO:0000256" key="7">
    <source>
        <dbReference type="ARBA" id="ARBA00022840"/>
    </source>
</evidence>
<keyword evidence="7" id="KW-0067">ATP-binding</keyword>
<reference evidence="10 11" key="1">
    <citation type="journal article" date="2016" name="Proc. Natl. Acad. Sci. U.S.A.">
        <title>Comparative genomics of biotechnologically important yeasts.</title>
        <authorList>
            <person name="Riley R."/>
            <person name="Haridas S."/>
            <person name="Wolfe K.H."/>
            <person name="Lopes M.R."/>
            <person name="Hittinger C.T."/>
            <person name="Goeker M."/>
            <person name="Salamov A.A."/>
            <person name="Wisecaver J.H."/>
            <person name="Long T.M."/>
            <person name="Calvey C.H."/>
            <person name="Aerts A.L."/>
            <person name="Barry K.W."/>
            <person name="Choi C."/>
            <person name="Clum A."/>
            <person name="Coughlan A.Y."/>
            <person name="Deshpande S."/>
            <person name="Douglass A.P."/>
            <person name="Hanson S.J."/>
            <person name="Klenk H.-P."/>
            <person name="LaButti K.M."/>
            <person name="Lapidus A."/>
            <person name="Lindquist E.A."/>
            <person name="Lipzen A.M."/>
            <person name="Meier-Kolthoff J.P."/>
            <person name="Ohm R.A."/>
            <person name="Otillar R.P."/>
            <person name="Pangilinan J.L."/>
            <person name="Peng Y."/>
            <person name="Rokas A."/>
            <person name="Rosa C.A."/>
            <person name="Scheuner C."/>
            <person name="Sibirny A.A."/>
            <person name="Slot J.C."/>
            <person name="Stielow J.B."/>
            <person name="Sun H."/>
            <person name="Kurtzman C.P."/>
            <person name="Blackwell M."/>
            <person name="Grigoriev I.V."/>
            <person name="Jeffries T.W."/>
        </authorList>
    </citation>
    <scope>NUCLEOTIDE SEQUENCE [LARGE SCALE GENOMIC DNA]</scope>
    <source>
        <strain evidence="10 11">DSM 6958</strain>
    </source>
</reference>
<dbReference type="PANTHER" id="PTHR32057:SF14">
    <property type="entry name" value="PROTEIN ADENYLYLTRANSFERASE SELO, MITOCHONDRIAL"/>
    <property type="match status" value="1"/>
</dbReference>
<dbReference type="GO" id="GO:0046872">
    <property type="term" value="F:metal ion binding"/>
    <property type="evidence" value="ECO:0007669"/>
    <property type="project" value="UniProtKB-KW"/>
</dbReference>
<proteinExistence type="inferred from homology"/>
<evidence type="ECO:0000256" key="1">
    <source>
        <dbReference type="ARBA" id="ARBA00001946"/>
    </source>
</evidence>
<evidence type="ECO:0000256" key="8">
    <source>
        <dbReference type="ARBA" id="ARBA00022842"/>
    </source>
</evidence>
<dbReference type="InterPro" id="IPR003846">
    <property type="entry name" value="SelO"/>
</dbReference>
<protein>
    <recommendedName>
        <fullName evidence="9">Selenoprotein O</fullName>
    </recommendedName>
</protein>
<dbReference type="GO" id="GO:0070733">
    <property type="term" value="F:AMPylase activity"/>
    <property type="evidence" value="ECO:0007669"/>
    <property type="project" value="TreeGrafter"/>
</dbReference>
<sequence>MTTLAKLPKSSLITSCLTPNPRVPNITAAKKLGDNVLRDGRILKTGCFTWLQPESRDNFKLLAVSPRLMNSMGLDLAESQSKQFQATVAGQYVFEDEDRGIYPYALCYAGFQFGNWAGQLGDGRVINLFTTTNPTTGEAFDVQLKGAGRTPYSRFGDGKAVLRSSIREFLASEYLHALGIPTTRALALSFFPGLLARRERMEPCAIVARAAASWIRVGMFDLHRWRRDRKGMLELADYTIDGVFSGEANLDPSTESKYIRLYRTIVRLNAESVAYWQAYGFMNGVLNTDNTSVLGLAIDFGPFAFMDRFDPMFSPNHDDDLLRYSYKNQPSVIWWNMVRLGEALGELLAIETNEGYVDRYLNEPTDDISIKRAEEIIEGCSNNFQSQFLAKYTELMSQRLGLKTRQESDFKKLLNPLLDCLKEAELDYNIVFRRLGNIAFFPNSGVVDFDIIARSFFNDDRSNCLTTVNDGTTRLAKVLQLYQARLQSEGSIDDSARQAEMNVVNPHFVLRTWILDSLITAIKPVENPDTKQMEIATSGQELLSRVLNMTLDPFKEAWDPNFAEEEARFTGNVEEKYWGMQCSCSS</sequence>
<keyword evidence="8" id="KW-0460">Magnesium</keyword>
<keyword evidence="11" id="KW-1185">Reference proteome</keyword>